<comment type="caution">
    <text evidence="1">The sequence shown here is derived from an EMBL/GenBank/DDBJ whole genome shotgun (WGS) entry which is preliminary data.</text>
</comment>
<dbReference type="EMBL" id="JBCNJP010000019">
    <property type="protein sequence ID" value="KAK9062789.1"/>
    <property type="molecule type" value="Genomic_DNA"/>
</dbReference>
<evidence type="ECO:0000313" key="2">
    <source>
        <dbReference type="Proteomes" id="UP001408789"/>
    </source>
</evidence>
<dbReference type="Proteomes" id="UP001408789">
    <property type="component" value="Unassembled WGS sequence"/>
</dbReference>
<organism evidence="1 2">
    <name type="scientific">Deinandra increscens subsp. villosa</name>
    <dbReference type="NCBI Taxonomy" id="3103831"/>
    <lineage>
        <taxon>Eukaryota</taxon>
        <taxon>Viridiplantae</taxon>
        <taxon>Streptophyta</taxon>
        <taxon>Embryophyta</taxon>
        <taxon>Tracheophyta</taxon>
        <taxon>Spermatophyta</taxon>
        <taxon>Magnoliopsida</taxon>
        <taxon>eudicotyledons</taxon>
        <taxon>Gunneridae</taxon>
        <taxon>Pentapetalae</taxon>
        <taxon>asterids</taxon>
        <taxon>campanulids</taxon>
        <taxon>Asterales</taxon>
        <taxon>Asteraceae</taxon>
        <taxon>Asteroideae</taxon>
        <taxon>Heliantheae alliance</taxon>
        <taxon>Madieae</taxon>
        <taxon>Madiinae</taxon>
        <taxon>Deinandra</taxon>
    </lineage>
</organism>
<evidence type="ECO:0000313" key="1">
    <source>
        <dbReference type="EMBL" id="KAK9062789.1"/>
    </source>
</evidence>
<gene>
    <name evidence="1" type="ORF">SSX86_019979</name>
</gene>
<keyword evidence="2" id="KW-1185">Reference proteome</keyword>
<dbReference type="AlphaFoldDB" id="A0AAP0GW27"/>
<proteinExistence type="predicted"/>
<reference evidence="1 2" key="1">
    <citation type="submission" date="2024-04" db="EMBL/GenBank/DDBJ databases">
        <title>The reference genome of an endangered Asteraceae, Deinandra increscens subsp. villosa, native to the Central Coast of California.</title>
        <authorList>
            <person name="Guilliams M."/>
            <person name="Hasenstab-Lehman K."/>
            <person name="Meyer R."/>
            <person name="Mcevoy S."/>
        </authorList>
    </citation>
    <scope>NUCLEOTIDE SEQUENCE [LARGE SCALE GENOMIC DNA]</scope>
    <source>
        <tissue evidence="1">Leaf</tissue>
    </source>
</reference>
<accession>A0AAP0GW27</accession>
<protein>
    <submittedName>
        <fullName evidence="1">Uncharacterized protein</fullName>
    </submittedName>
</protein>
<name>A0AAP0GW27_9ASTR</name>
<sequence length="172" mass="19986">MGSVPTATLKHSTLDLEIEQNPLGYVQFSPENDQEFVARLGLQVIPNSSAEVVSSSRMSKHTLDILVNQTYRLRSFYQLPFELNKFETLPLLFFFPRGLEEEQRFVIQQVAYNQTVWLDLKDSFSTKLHLNWLPLFPKAKRTKYYLCSVKVVRKDIHLVADESRCLTANYPL</sequence>